<protein>
    <recommendedName>
        <fullName evidence="4">Transposase</fullName>
    </recommendedName>
</protein>
<proteinExistence type="predicted"/>
<evidence type="ECO:0008006" key="4">
    <source>
        <dbReference type="Google" id="ProtNLM"/>
    </source>
</evidence>
<gene>
    <name evidence="2" type="ORF">HCN52_08560</name>
</gene>
<evidence type="ECO:0000313" key="3">
    <source>
        <dbReference type="Proteomes" id="UP000727056"/>
    </source>
</evidence>
<organism evidence="2 3">
    <name type="scientific">Streptomyces bohaiensis</name>
    <dbReference type="NCBI Taxonomy" id="1431344"/>
    <lineage>
        <taxon>Bacteria</taxon>
        <taxon>Bacillati</taxon>
        <taxon>Actinomycetota</taxon>
        <taxon>Actinomycetes</taxon>
        <taxon>Kitasatosporales</taxon>
        <taxon>Streptomycetaceae</taxon>
        <taxon>Streptomyces</taxon>
    </lineage>
</organism>
<accession>A0ABX1C9R1</accession>
<feature type="region of interest" description="Disordered" evidence="1">
    <location>
        <begin position="1"/>
        <end position="38"/>
    </location>
</feature>
<sequence length="97" mass="10578">MAVVVQSAPTAPLTSTHPAGAGPAPRRRPLPPGQPRAWYESHNRRLKALRLATALLADGVYHPTQATDRRIRAMALRIGVNAPSDTTCRQVRVLMLH</sequence>
<dbReference type="RefSeq" id="WP_168087777.1">
    <property type="nucleotide sequence ID" value="NZ_BHZH01000208.1"/>
</dbReference>
<reference evidence="2 3" key="1">
    <citation type="submission" date="2020-03" db="EMBL/GenBank/DDBJ databases">
        <title>Draft genome of Streptomyces sp. ventii, isolated from the Axial Seamount in the Pacific Ocean, and resequencing of the two type strains Streptomyces lonarensis strain NCL 716 and Streptomyces bohaiensis strain 11A07.</title>
        <authorList>
            <person name="Loughran R.M."/>
            <person name="Pfannmuller K.M."/>
            <person name="Wasson B.J."/>
            <person name="Deadmond M.C."/>
            <person name="Paddock B.E."/>
            <person name="Koyack M.J."/>
            <person name="Gallegos D.A."/>
            <person name="Mitchell E.A."/>
            <person name="Ushijima B."/>
            <person name="Saw J.H."/>
            <person name="Mcphail K.L."/>
            <person name="Videau P."/>
        </authorList>
    </citation>
    <scope>NUCLEOTIDE SEQUENCE [LARGE SCALE GENOMIC DNA]</scope>
    <source>
        <strain evidence="2 3">11A07</strain>
    </source>
</reference>
<feature type="compositionally biased region" description="Polar residues" evidence="1">
    <location>
        <begin position="7"/>
        <end position="17"/>
    </location>
</feature>
<dbReference type="Proteomes" id="UP000727056">
    <property type="component" value="Unassembled WGS sequence"/>
</dbReference>
<keyword evidence="3" id="KW-1185">Reference proteome</keyword>
<dbReference type="EMBL" id="JAAVJC010000048">
    <property type="protein sequence ID" value="NJQ14996.1"/>
    <property type="molecule type" value="Genomic_DNA"/>
</dbReference>
<evidence type="ECO:0000313" key="2">
    <source>
        <dbReference type="EMBL" id="NJQ14996.1"/>
    </source>
</evidence>
<comment type="caution">
    <text evidence="2">The sequence shown here is derived from an EMBL/GenBank/DDBJ whole genome shotgun (WGS) entry which is preliminary data.</text>
</comment>
<evidence type="ECO:0000256" key="1">
    <source>
        <dbReference type="SAM" id="MobiDB-lite"/>
    </source>
</evidence>
<name>A0ABX1C9R1_9ACTN</name>